<dbReference type="PANTHER" id="PTHR46042:SF1">
    <property type="entry name" value="DIPHTHINE METHYLTRANSFERASE"/>
    <property type="match status" value="1"/>
</dbReference>
<comment type="caution">
    <text evidence="8">The sequence shown here is derived from an EMBL/GenBank/DDBJ whole genome shotgun (WGS) entry which is preliminary data.</text>
</comment>
<dbReference type="Pfam" id="PF00400">
    <property type="entry name" value="WD40"/>
    <property type="match status" value="2"/>
</dbReference>
<proteinExistence type="inferred from homology"/>
<dbReference type="SUPFAM" id="SSF50978">
    <property type="entry name" value="WD40 repeat-like"/>
    <property type="match status" value="1"/>
</dbReference>
<dbReference type="GO" id="GO:0017183">
    <property type="term" value="P:protein histidyl modification to diphthamide"/>
    <property type="evidence" value="ECO:0007669"/>
    <property type="project" value="TreeGrafter"/>
</dbReference>
<comment type="catalytic activity">
    <reaction evidence="7">
        <text>diphthine methyl ester-[translation elongation factor 2] + H2O = diphthine-[translation elongation factor 2] + methanol + H(+)</text>
        <dbReference type="Rhea" id="RHEA:42656"/>
        <dbReference type="Rhea" id="RHEA-COMP:10172"/>
        <dbReference type="Rhea" id="RHEA-COMP:10173"/>
        <dbReference type="ChEBI" id="CHEBI:15377"/>
        <dbReference type="ChEBI" id="CHEBI:15378"/>
        <dbReference type="ChEBI" id="CHEBI:17790"/>
        <dbReference type="ChEBI" id="CHEBI:79005"/>
        <dbReference type="ChEBI" id="CHEBI:82696"/>
        <dbReference type="EC" id="3.1.1.97"/>
    </reaction>
</comment>
<protein>
    <recommendedName>
        <fullName evidence="6">methylated diphthine methylhydrolase</fullName>
        <ecNumber evidence="6">3.1.1.97</ecNumber>
    </recommendedName>
</protein>
<dbReference type="OrthoDB" id="1930760at2759"/>
<dbReference type="EMBL" id="CAJNOJ010000019">
    <property type="protein sequence ID" value="CAF0836578.1"/>
    <property type="molecule type" value="Genomic_DNA"/>
</dbReference>
<dbReference type="Gene3D" id="2.130.10.10">
    <property type="entry name" value="YVTN repeat-like/Quinoprotein amine dehydrogenase"/>
    <property type="match status" value="1"/>
</dbReference>
<evidence type="ECO:0000256" key="6">
    <source>
        <dbReference type="ARBA" id="ARBA00039131"/>
    </source>
</evidence>
<evidence type="ECO:0000256" key="4">
    <source>
        <dbReference type="ARBA" id="ARBA00022801"/>
    </source>
</evidence>
<accession>A0A813V355</accession>
<dbReference type="Proteomes" id="UP000663852">
    <property type="component" value="Unassembled WGS sequence"/>
</dbReference>
<dbReference type="AlphaFoldDB" id="A0A813V355"/>
<evidence type="ECO:0000313" key="8">
    <source>
        <dbReference type="EMBL" id="CAF0836578.1"/>
    </source>
</evidence>
<dbReference type="InterPro" id="IPR036322">
    <property type="entry name" value="WD40_repeat_dom_sf"/>
</dbReference>
<evidence type="ECO:0000256" key="7">
    <source>
        <dbReference type="ARBA" id="ARBA00047551"/>
    </source>
</evidence>
<keyword evidence="3" id="KW-0677">Repeat</keyword>
<gene>
    <name evidence="8" type="ORF">EDS130_LOCUS6621</name>
</gene>
<keyword evidence="4" id="KW-0378">Hydrolase</keyword>
<evidence type="ECO:0000313" key="9">
    <source>
        <dbReference type="Proteomes" id="UP000663852"/>
    </source>
</evidence>
<keyword evidence="2" id="KW-0853">WD repeat</keyword>
<evidence type="ECO:0000256" key="3">
    <source>
        <dbReference type="ARBA" id="ARBA00022737"/>
    </source>
</evidence>
<dbReference type="PANTHER" id="PTHR46042">
    <property type="entry name" value="DIPHTHINE METHYLTRANSFERASE"/>
    <property type="match status" value="1"/>
</dbReference>
<evidence type="ECO:0000256" key="5">
    <source>
        <dbReference type="ARBA" id="ARBA00038092"/>
    </source>
</evidence>
<evidence type="ECO:0000256" key="1">
    <source>
        <dbReference type="ARBA" id="ARBA00005156"/>
    </source>
</evidence>
<dbReference type="GO" id="GO:0005737">
    <property type="term" value="C:cytoplasm"/>
    <property type="evidence" value="ECO:0007669"/>
    <property type="project" value="TreeGrafter"/>
</dbReference>
<dbReference type="EC" id="3.1.1.97" evidence="6"/>
<dbReference type="InterPro" id="IPR052415">
    <property type="entry name" value="Diphthine_MTase"/>
</dbReference>
<dbReference type="InterPro" id="IPR015943">
    <property type="entry name" value="WD40/YVTN_repeat-like_dom_sf"/>
</dbReference>
<organism evidence="8 9">
    <name type="scientific">Adineta ricciae</name>
    <name type="common">Rotifer</name>
    <dbReference type="NCBI Taxonomy" id="249248"/>
    <lineage>
        <taxon>Eukaryota</taxon>
        <taxon>Metazoa</taxon>
        <taxon>Spiralia</taxon>
        <taxon>Gnathifera</taxon>
        <taxon>Rotifera</taxon>
        <taxon>Eurotatoria</taxon>
        <taxon>Bdelloidea</taxon>
        <taxon>Adinetida</taxon>
        <taxon>Adinetidae</taxon>
        <taxon>Adineta</taxon>
    </lineage>
</organism>
<reference evidence="8" key="1">
    <citation type="submission" date="2021-02" db="EMBL/GenBank/DDBJ databases">
        <authorList>
            <person name="Nowell W R."/>
        </authorList>
    </citation>
    <scope>NUCLEOTIDE SEQUENCE</scope>
</reference>
<comment type="similarity">
    <text evidence="5">Belongs to the DPH7 family.</text>
</comment>
<dbReference type="InterPro" id="IPR001680">
    <property type="entry name" value="WD40_rpt"/>
</dbReference>
<sequence>MINLQSLLLWLCEKKESKRFNRLYKENKSMFQASFLTDSPPDSIEWCPVRQNIFACGTYLYNPENTTRQGSIYLFQYNSSSKTIEVNQQQSTEGILDLKWVQCSPEHTFLSTVSALGQLSLYPSNDLTKPIICEDVTNDQTIALAHSWFHLTNHYVIISDQQGYLSVCELDNTNGLRFSQSWSAHEYECWACAWDKHDPNVAYSGADDTLFKIWDIRDCKQATHVNRKHTMGICSIVVDETNPYELLTGSFDEYLRQWDKRQMTNPVKDIKLGGGVWKIRPHPLNHDLLLCACMQNGFVIVDLKLLKILCHYTQHGSLAYGCDWQANDSINQLSELMDDCMAVETSTIDTGKILSESLIASCSFYDKTVHVWSQ</sequence>
<evidence type="ECO:0000256" key="2">
    <source>
        <dbReference type="ARBA" id="ARBA00022574"/>
    </source>
</evidence>
<dbReference type="GO" id="GO:0061685">
    <property type="term" value="F:diphthine methylesterase activity"/>
    <property type="evidence" value="ECO:0007669"/>
    <property type="project" value="UniProtKB-EC"/>
</dbReference>
<comment type="pathway">
    <text evidence="1">Protein modification; peptidyl-diphthamide biosynthesis.</text>
</comment>
<name>A0A813V355_ADIRI</name>
<dbReference type="SMART" id="SM00320">
    <property type="entry name" value="WD40"/>
    <property type="match status" value="3"/>
</dbReference>